<accession>E6QJX9</accession>
<protein>
    <submittedName>
        <fullName evidence="1">Uncharacterized protein</fullName>
    </submittedName>
</protein>
<organism evidence="1">
    <name type="scientific">mine drainage metagenome</name>
    <dbReference type="NCBI Taxonomy" id="410659"/>
    <lineage>
        <taxon>unclassified sequences</taxon>
        <taxon>metagenomes</taxon>
        <taxon>ecological metagenomes</taxon>
    </lineage>
</organism>
<comment type="caution">
    <text evidence="1">The sequence shown here is derived from an EMBL/GenBank/DDBJ whole genome shotgun (WGS) entry which is preliminary data.</text>
</comment>
<evidence type="ECO:0000313" key="1">
    <source>
        <dbReference type="EMBL" id="CBI07546.1"/>
    </source>
</evidence>
<dbReference type="AlphaFoldDB" id="E6QJX9"/>
<dbReference type="EMBL" id="CABQ01000105">
    <property type="protein sequence ID" value="CBI07546.1"/>
    <property type="molecule type" value="Genomic_DNA"/>
</dbReference>
<sequence>MPKARGAMRQHIFCATIPLQYQGPVRHVHIRLEVYESIESVSSLAGFLVSWRANHHTQSS</sequence>
<name>E6QJX9_9ZZZZ</name>
<proteinExistence type="predicted"/>
<gene>
    <name evidence="1" type="ORF">CARN6_0896</name>
</gene>
<reference evidence="1" key="1">
    <citation type="submission" date="2009-10" db="EMBL/GenBank/DDBJ databases">
        <title>Diversity of trophic interactions inside an arsenic-rich microbial ecosystem.</title>
        <authorList>
            <person name="Bertin P.N."/>
            <person name="Heinrich-Salmeron A."/>
            <person name="Pelletier E."/>
            <person name="Goulhen-Chollet F."/>
            <person name="Arsene-Ploetze F."/>
            <person name="Gallien S."/>
            <person name="Calteau A."/>
            <person name="Vallenet D."/>
            <person name="Casiot C."/>
            <person name="Chane-Woon-Ming B."/>
            <person name="Giloteaux L."/>
            <person name="Barakat M."/>
            <person name="Bonnefoy V."/>
            <person name="Bruneel O."/>
            <person name="Chandler M."/>
            <person name="Cleiss J."/>
            <person name="Duran R."/>
            <person name="Elbaz-Poulichet F."/>
            <person name="Fonknechten N."/>
            <person name="Lauga B."/>
            <person name="Mornico D."/>
            <person name="Ortet P."/>
            <person name="Schaeffer C."/>
            <person name="Siguier P."/>
            <person name="Alexander Thil Smith A."/>
            <person name="Van Dorsselaer A."/>
            <person name="Weissenbach J."/>
            <person name="Medigue C."/>
            <person name="Le Paslier D."/>
        </authorList>
    </citation>
    <scope>NUCLEOTIDE SEQUENCE</scope>
</reference>